<protein>
    <submittedName>
        <fullName evidence="3">Uncharacterized protein</fullName>
    </submittedName>
</protein>
<sequence>MRLASLTILSLMASTSLTLAQSAAEDTFKQIMDDYNNTGFLSATVDSHSYDEASDTLKAENLKITFSFKWDESEAWLSMFPPTPLPADNSPDNGKPSTDKKAKPFLAFDIIYTAPSLSYKGLRDQDEKGYRFEQFNVDNAKMVVKFKSHESETNQTTNVDMQGSQVFNDGYVPYMGKLNSDPARPFSSLLAYLRPLILDTRIASSTTPIQHATHAMEDGKVFQRETHGPITITDVANGKIASMEQAYQKGETDLSAQLPDDLDESEIGEFPEKISYNIDKTTYKDFDFAALWSVFDPGMAKYEGDKVALGSSSTGKITANGEKSFDLSIASTIQNGLKVRQPKTYWISELEDALPRLKADEKLDNATIEKLTDAYFALIGSFAIDRVEMGKLQAQGRGDSKDPEAPQSVSMDGFLLSDLSDKGLAELAITNLDVKAKKIKQASLGRFAITNVEFPTYEAIKAVTKATMEGREPTTEQYARAMPPRAEIGLEGLAFDDDQGSKVAAEKIHLAIKTEGLAVPTHVSLKTDKLTLSRSMLGHPLAQTLMAQLNMNELTLNQSIALNWNPSDESFRIDPLTVDLTNIAKLDGAIGVGGIKKAYLANPQKAQQAMATASILPAELKLQDQGGLPQLINLAGLMSGMSPDQLQTMAPAQIEAILGAYTTPKFAKHVASQVGTFLQDPQSLRIILAPSNPVPVAQILGVIATAPQSLPDILKIGVAANQL</sequence>
<evidence type="ECO:0000313" key="3">
    <source>
        <dbReference type="EMBL" id="SNZ08024.1"/>
    </source>
</evidence>
<dbReference type="RefSeq" id="WP_097152583.1">
    <property type="nucleotide sequence ID" value="NZ_OBEL01000001.1"/>
</dbReference>
<reference evidence="3 4" key="1">
    <citation type="submission" date="2017-09" db="EMBL/GenBank/DDBJ databases">
        <authorList>
            <person name="Ehlers B."/>
            <person name="Leendertz F.H."/>
        </authorList>
    </citation>
    <scope>NUCLEOTIDE SEQUENCE [LARGE SCALE GENOMIC DNA]</scope>
    <source>
        <strain evidence="3 4">DSM 18289</strain>
    </source>
</reference>
<keyword evidence="4" id="KW-1185">Reference proteome</keyword>
<proteinExistence type="predicted"/>
<dbReference type="Proteomes" id="UP000219439">
    <property type="component" value="Unassembled WGS sequence"/>
</dbReference>
<feature type="region of interest" description="Disordered" evidence="1">
    <location>
        <begin position="81"/>
        <end position="101"/>
    </location>
</feature>
<feature type="chain" id="PRO_5013171182" evidence="2">
    <location>
        <begin position="21"/>
        <end position="723"/>
    </location>
</feature>
<evidence type="ECO:0000313" key="4">
    <source>
        <dbReference type="Proteomes" id="UP000219439"/>
    </source>
</evidence>
<evidence type="ECO:0000256" key="1">
    <source>
        <dbReference type="SAM" id="MobiDB-lite"/>
    </source>
</evidence>
<accession>A0A285NET0</accession>
<dbReference type="AlphaFoldDB" id="A0A285NET0"/>
<gene>
    <name evidence="3" type="ORF">SAMN06265368_1408</name>
</gene>
<name>A0A285NET0_9HYPH</name>
<dbReference type="OrthoDB" id="7824623at2"/>
<keyword evidence="2" id="KW-0732">Signal</keyword>
<organism evidence="3 4">
    <name type="scientific">Cohaesibacter gelatinilyticus</name>
    <dbReference type="NCBI Taxonomy" id="372072"/>
    <lineage>
        <taxon>Bacteria</taxon>
        <taxon>Pseudomonadati</taxon>
        <taxon>Pseudomonadota</taxon>
        <taxon>Alphaproteobacteria</taxon>
        <taxon>Hyphomicrobiales</taxon>
        <taxon>Cohaesibacteraceae</taxon>
    </lineage>
</organism>
<evidence type="ECO:0000256" key="2">
    <source>
        <dbReference type="SAM" id="SignalP"/>
    </source>
</evidence>
<dbReference type="EMBL" id="OBEL01000001">
    <property type="protein sequence ID" value="SNZ08024.1"/>
    <property type="molecule type" value="Genomic_DNA"/>
</dbReference>
<feature type="signal peptide" evidence="2">
    <location>
        <begin position="1"/>
        <end position="20"/>
    </location>
</feature>